<feature type="binding site" evidence="1">
    <location>
        <position position="180"/>
    </location>
    <ligand>
        <name>Zn(2+)</name>
        <dbReference type="ChEBI" id="CHEBI:29105"/>
    </ligand>
</feature>
<dbReference type="GO" id="GO:0008725">
    <property type="term" value="F:DNA-3-methyladenine glycosylase activity"/>
    <property type="evidence" value="ECO:0007669"/>
    <property type="project" value="InterPro"/>
</dbReference>
<dbReference type="Gene3D" id="1.10.340.30">
    <property type="entry name" value="Hypothetical protein, domain 2"/>
    <property type="match status" value="1"/>
</dbReference>
<proteinExistence type="predicted"/>
<feature type="binding site" evidence="1">
    <location>
        <position position="184"/>
    </location>
    <ligand>
        <name>Zn(2+)</name>
        <dbReference type="ChEBI" id="CHEBI:29105"/>
    </ligand>
</feature>
<evidence type="ECO:0000256" key="1">
    <source>
        <dbReference type="PIRSR" id="PIRSR605019-1"/>
    </source>
</evidence>
<dbReference type="PANTHER" id="PTHR30037">
    <property type="entry name" value="DNA-3-METHYLADENINE GLYCOSYLASE 1"/>
    <property type="match status" value="1"/>
</dbReference>
<dbReference type="EMBL" id="CP066775">
    <property type="protein sequence ID" value="QQL49745.1"/>
    <property type="molecule type" value="Genomic_DNA"/>
</dbReference>
<feature type="binding site" evidence="1">
    <location>
        <position position="24"/>
    </location>
    <ligand>
        <name>Zn(2+)</name>
        <dbReference type="ChEBI" id="CHEBI:29105"/>
    </ligand>
</feature>
<accession>A0A6I4HZ07</accession>
<reference evidence="2 3" key="1">
    <citation type="submission" date="2020-12" db="EMBL/GenBank/DDBJ databases">
        <title>HMF7856_wgs.fasta genome submission.</title>
        <authorList>
            <person name="Kang H."/>
            <person name="Kim H."/>
            <person name="Joh K."/>
        </authorList>
    </citation>
    <scope>NUCLEOTIDE SEQUENCE [LARGE SCALE GENOMIC DNA]</scope>
    <source>
        <strain evidence="2 3">HMF7856</strain>
    </source>
</reference>
<dbReference type="Pfam" id="PF03352">
    <property type="entry name" value="Adenine_glyco"/>
    <property type="match status" value="1"/>
</dbReference>
<organism evidence="2 3">
    <name type="scientific">Mucilaginibacter ginkgonis</name>
    <dbReference type="NCBI Taxonomy" id="2682091"/>
    <lineage>
        <taxon>Bacteria</taxon>
        <taxon>Pseudomonadati</taxon>
        <taxon>Bacteroidota</taxon>
        <taxon>Sphingobacteriia</taxon>
        <taxon>Sphingobacteriales</taxon>
        <taxon>Sphingobacteriaceae</taxon>
        <taxon>Mucilaginibacter</taxon>
    </lineage>
</organism>
<dbReference type="GO" id="GO:0046872">
    <property type="term" value="F:metal ion binding"/>
    <property type="evidence" value="ECO:0007669"/>
    <property type="project" value="UniProtKB-KW"/>
</dbReference>
<keyword evidence="1" id="KW-0479">Metal-binding</keyword>
<name>A0A6I4HZ07_9SPHI</name>
<dbReference type="RefSeq" id="WP_157524965.1">
    <property type="nucleotide sequence ID" value="NZ_CP066775.1"/>
</dbReference>
<feature type="binding site" evidence="1">
    <location>
        <position position="11"/>
    </location>
    <ligand>
        <name>Zn(2+)</name>
        <dbReference type="ChEBI" id="CHEBI:29105"/>
    </ligand>
</feature>
<dbReference type="InterPro" id="IPR011257">
    <property type="entry name" value="DNA_glycosylase"/>
</dbReference>
<keyword evidence="3" id="KW-1185">Reference proteome</keyword>
<dbReference type="AlphaFoldDB" id="A0A6I4HZ07"/>
<dbReference type="InterPro" id="IPR052891">
    <property type="entry name" value="DNA-3mA_glycosylase"/>
</dbReference>
<dbReference type="Proteomes" id="UP000429232">
    <property type="component" value="Chromosome"/>
</dbReference>
<dbReference type="KEGG" id="mgik:GO620_016490"/>
<sequence length="187" mass="21312">MTKSAKEPVRCAWCGTDPLYIKYHDEEWGKTTHDDKTLFEFLILEGAQAGLSWITILRRREAYRKAFANFDAKKIAKFTEGDVERLMNDEGIIRNRGKITSAITNAKLFLEIQKEFGSFDKYLYSFMPDGKPINEVPDGLKATSPQSDAISKDMKKRGFKFFGSTICYAHMQATGMVNDHIAGCNFR</sequence>
<dbReference type="SUPFAM" id="SSF48150">
    <property type="entry name" value="DNA-glycosylase"/>
    <property type="match status" value="1"/>
</dbReference>
<evidence type="ECO:0000313" key="2">
    <source>
        <dbReference type="EMBL" id="QQL49745.1"/>
    </source>
</evidence>
<evidence type="ECO:0000313" key="3">
    <source>
        <dbReference type="Proteomes" id="UP000429232"/>
    </source>
</evidence>
<protein>
    <submittedName>
        <fullName evidence="2">DNA-3-methyladenine glycosylase I</fullName>
    </submittedName>
</protein>
<dbReference type="PANTHER" id="PTHR30037:SF4">
    <property type="entry name" value="DNA-3-METHYLADENINE GLYCOSYLASE I"/>
    <property type="match status" value="1"/>
</dbReference>
<gene>
    <name evidence="2" type="ORF">GO620_016490</name>
</gene>
<dbReference type="GO" id="GO:0006284">
    <property type="term" value="P:base-excision repair"/>
    <property type="evidence" value="ECO:0007669"/>
    <property type="project" value="InterPro"/>
</dbReference>
<keyword evidence="1" id="KW-0862">Zinc</keyword>
<dbReference type="InterPro" id="IPR005019">
    <property type="entry name" value="Adenine_glyco"/>
</dbReference>